<dbReference type="AlphaFoldDB" id="A0A076VI66"/>
<geneLocation type="mitochondrion" evidence="2"/>
<dbReference type="GeneID" id="20160319"/>
<keyword evidence="2" id="KW-0808">Transferase</keyword>
<evidence type="ECO:0000313" key="2">
    <source>
        <dbReference type="EMBL" id="AIK29179.1"/>
    </source>
</evidence>
<keyword evidence="2" id="KW-0496">Mitochondrion</keyword>
<protein>
    <submittedName>
        <fullName evidence="2">Hypothetical reverse transcriptase</fullName>
    </submittedName>
</protein>
<dbReference type="Pfam" id="PF13655">
    <property type="entry name" value="RVT_N"/>
    <property type="match status" value="1"/>
</dbReference>
<evidence type="ECO:0000259" key="1">
    <source>
        <dbReference type="Pfam" id="PF13655"/>
    </source>
</evidence>
<dbReference type="EMBL" id="KJ806272">
    <property type="protein sequence ID" value="AIK29179.1"/>
    <property type="molecule type" value="Genomic_DNA"/>
</dbReference>
<keyword evidence="2" id="KW-0548">Nucleotidyltransferase</keyword>
<gene>
    <name evidence="2" type="primary">rrnL4</name>
    <name evidence="2" type="ORF">EP29_r05</name>
</gene>
<accession>A0A076VI66</accession>
<name>A0A076VI66_9CHLO</name>
<organism evidence="2">
    <name type="scientific">Ourococcus multisporus</name>
    <dbReference type="NCBI Taxonomy" id="132186"/>
    <lineage>
        <taxon>Eukaryota</taxon>
        <taxon>Viridiplantae</taxon>
        <taxon>Chlorophyta</taxon>
        <taxon>core chlorophytes</taxon>
        <taxon>Chlorophyceae</taxon>
        <taxon>CS clade</taxon>
        <taxon>Sphaeropleales</taxon>
        <taxon>Selenastraceae</taxon>
        <taxon>Ourococcus</taxon>
    </lineage>
</organism>
<sequence length="130" mass="14899">MTMNYTVSDWYRINWHFCYQKVTQMQQQIVVAWKAKHFEKVSTLQLDLVNSFSARAIAVRTVAVVNKGKKTAGVDKIAALTPKERIQLVNHLIIHRDIEAKPVRRVWISKDGKPIKADKSNARPLGIPCM</sequence>
<keyword evidence="2" id="KW-0695">RNA-directed DNA polymerase</keyword>
<reference evidence="2" key="1">
    <citation type="journal article" date="2014" name="Genome Biol. Evol.">
        <title>Gene arrangement convergence, diverse intron content, and genetic code modifications in mitochondrial genomes of Sphaeropleales (Chlorophyta).</title>
        <authorList>
            <person name="Fucikova K."/>
            <person name="Lewis P.O."/>
            <person name="Gonzalez-Halphen D."/>
            <person name="Lewis L.A."/>
        </authorList>
    </citation>
    <scope>NUCLEOTIDE SEQUENCE</scope>
    <source>
        <strain evidence="2">UTEX 1240</strain>
    </source>
</reference>
<dbReference type="InterPro" id="IPR025960">
    <property type="entry name" value="RVT_N"/>
</dbReference>
<proteinExistence type="predicted"/>
<dbReference type="RefSeq" id="YP_009054691.1">
    <property type="nucleotide sequence ID" value="NC_024762.1"/>
</dbReference>
<dbReference type="GO" id="GO:0003964">
    <property type="term" value="F:RNA-directed DNA polymerase activity"/>
    <property type="evidence" value="ECO:0007669"/>
    <property type="project" value="UniProtKB-KW"/>
</dbReference>
<feature type="domain" description="Reverse transcriptase N-terminal" evidence="1">
    <location>
        <begin position="10"/>
        <end position="92"/>
    </location>
</feature>